<keyword evidence="4" id="KW-0804">Transcription</keyword>
<keyword evidence="3" id="KW-0731">Sigma factor</keyword>
<evidence type="ECO:0008006" key="9">
    <source>
        <dbReference type="Google" id="ProtNLM"/>
    </source>
</evidence>
<dbReference type="NCBIfam" id="TIGR02937">
    <property type="entry name" value="sigma70-ECF"/>
    <property type="match status" value="1"/>
</dbReference>
<organism evidence="7 8">
    <name type="scientific">Flavipsychrobacter stenotrophus</name>
    <dbReference type="NCBI Taxonomy" id="2077091"/>
    <lineage>
        <taxon>Bacteria</taxon>
        <taxon>Pseudomonadati</taxon>
        <taxon>Bacteroidota</taxon>
        <taxon>Chitinophagia</taxon>
        <taxon>Chitinophagales</taxon>
        <taxon>Chitinophagaceae</taxon>
        <taxon>Flavipsychrobacter</taxon>
    </lineage>
</organism>
<feature type="domain" description="RNA polymerase sigma-70 region 2" evidence="5">
    <location>
        <begin position="29"/>
        <end position="97"/>
    </location>
</feature>
<evidence type="ECO:0000313" key="8">
    <source>
        <dbReference type="Proteomes" id="UP000239872"/>
    </source>
</evidence>
<feature type="domain" description="RNA polymerase sigma factor 70 region 4 type 2" evidence="6">
    <location>
        <begin position="126"/>
        <end position="175"/>
    </location>
</feature>
<dbReference type="InterPro" id="IPR013324">
    <property type="entry name" value="RNA_pol_sigma_r3/r4-like"/>
</dbReference>
<dbReference type="OrthoDB" id="1056775at2"/>
<dbReference type="InterPro" id="IPR014284">
    <property type="entry name" value="RNA_pol_sigma-70_dom"/>
</dbReference>
<comment type="similarity">
    <text evidence="1">Belongs to the sigma-70 factor family. ECF subfamily.</text>
</comment>
<dbReference type="RefSeq" id="WP_105039985.1">
    <property type="nucleotide sequence ID" value="NZ_PPSL01000004.1"/>
</dbReference>
<evidence type="ECO:0000256" key="2">
    <source>
        <dbReference type="ARBA" id="ARBA00023015"/>
    </source>
</evidence>
<reference evidence="7 8" key="1">
    <citation type="submission" date="2018-01" db="EMBL/GenBank/DDBJ databases">
        <title>A novel member of the phylum Bacteroidetes isolated from glacier ice.</title>
        <authorList>
            <person name="Liu Q."/>
            <person name="Xin Y.-H."/>
        </authorList>
    </citation>
    <scope>NUCLEOTIDE SEQUENCE [LARGE SCALE GENOMIC DNA]</scope>
    <source>
        <strain evidence="7 8">RB1R16</strain>
    </source>
</reference>
<dbReference type="PANTHER" id="PTHR43133">
    <property type="entry name" value="RNA POLYMERASE ECF-TYPE SIGMA FACTO"/>
    <property type="match status" value="1"/>
</dbReference>
<dbReference type="Pfam" id="PF08281">
    <property type="entry name" value="Sigma70_r4_2"/>
    <property type="match status" value="1"/>
</dbReference>
<dbReference type="Gene3D" id="1.10.1740.10">
    <property type="match status" value="1"/>
</dbReference>
<evidence type="ECO:0000259" key="6">
    <source>
        <dbReference type="Pfam" id="PF08281"/>
    </source>
</evidence>
<evidence type="ECO:0000256" key="1">
    <source>
        <dbReference type="ARBA" id="ARBA00010641"/>
    </source>
</evidence>
<dbReference type="GO" id="GO:0003677">
    <property type="term" value="F:DNA binding"/>
    <property type="evidence" value="ECO:0007669"/>
    <property type="project" value="InterPro"/>
</dbReference>
<sequence>MRIDLHTNTDEALLVTRCKKKDEQAQKILYMRYVEDMMVLCMRYISDREDAREVLMDAFLKFYNSISDFEYRGEGSVKAWLKKIVVSYCLMFLRKNRLTFESTDDERYHTEIAAQEHIVEEMNAKEILLLIHGLPAGCKTVFNLYIFEGQTHKEIAQTLGISEGTSKSQLHLAKSILKSKILINS</sequence>
<evidence type="ECO:0000256" key="3">
    <source>
        <dbReference type="ARBA" id="ARBA00023082"/>
    </source>
</evidence>
<dbReference type="InterPro" id="IPR013249">
    <property type="entry name" value="RNA_pol_sigma70_r4_t2"/>
</dbReference>
<comment type="caution">
    <text evidence="7">The sequence shown here is derived from an EMBL/GenBank/DDBJ whole genome shotgun (WGS) entry which is preliminary data.</text>
</comment>
<dbReference type="Pfam" id="PF04542">
    <property type="entry name" value="Sigma70_r2"/>
    <property type="match status" value="1"/>
</dbReference>
<dbReference type="InterPro" id="IPR039425">
    <property type="entry name" value="RNA_pol_sigma-70-like"/>
</dbReference>
<dbReference type="GO" id="GO:0016987">
    <property type="term" value="F:sigma factor activity"/>
    <property type="evidence" value="ECO:0007669"/>
    <property type="project" value="UniProtKB-KW"/>
</dbReference>
<dbReference type="PANTHER" id="PTHR43133:SF46">
    <property type="entry name" value="RNA POLYMERASE SIGMA-70 FACTOR ECF SUBFAMILY"/>
    <property type="match status" value="1"/>
</dbReference>
<dbReference type="Gene3D" id="1.10.10.10">
    <property type="entry name" value="Winged helix-like DNA-binding domain superfamily/Winged helix DNA-binding domain"/>
    <property type="match status" value="1"/>
</dbReference>
<dbReference type="InterPro" id="IPR036388">
    <property type="entry name" value="WH-like_DNA-bd_sf"/>
</dbReference>
<dbReference type="InterPro" id="IPR007627">
    <property type="entry name" value="RNA_pol_sigma70_r2"/>
</dbReference>
<dbReference type="Proteomes" id="UP000239872">
    <property type="component" value="Unassembled WGS sequence"/>
</dbReference>
<protein>
    <recommendedName>
        <fullName evidence="9">RNA polymerase subunit sigma-24</fullName>
    </recommendedName>
</protein>
<dbReference type="SUPFAM" id="SSF88946">
    <property type="entry name" value="Sigma2 domain of RNA polymerase sigma factors"/>
    <property type="match status" value="1"/>
</dbReference>
<dbReference type="SUPFAM" id="SSF88659">
    <property type="entry name" value="Sigma3 and sigma4 domains of RNA polymerase sigma factors"/>
    <property type="match status" value="1"/>
</dbReference>
<evidence type="ECO:0000256" key="4">
    <source>
        <dbReference type="ARBA" id="ARBA00023163"/>
    </source>
</evidence>
<evidence type="ECO:0000313" key="7">
    <source>
        <dbReference type="EMBL" id="PQJ09976.1"/>
    </source>
</evidence>
<dbReference type="AlphaFoldDB" id="A0A2S7STX8"/>
<name>A0A2S7STX8_9BACT</name>
<proteinExistence type="inferred from homology"/>
<gene>
    <name evidence="7" type="ORF">CJD36_014855</name>
</gene>
<dbReference type="EMBL" id="PPSL01000004">
    <property type="protein sequence ID" value="PQJ09976.1"/>
    <property type="molecule type" value="Genomic_DNA"/>
</dbReference>
<evidence type="ECO:0000259" key="5">
    <source>
        <dbReference type="Pfam" id="PF04542"/>
    </source>
</evidence>
<accession>A0A2S7STX8</accession>
<dbReference type="GO" id="GO:0006352">
    <property type="term" value="P:DNA-templated transcription initiation"/>
    <property type="evidence" value="ECO:0007669"/>
    <property type="project" value="InterPro"/>
</dbReference>
<keyword evidence="2" id="KW-0805">Transcription regulation</keyword>
<keyword evidence="8" id="KW-1185">Reference proteome</keyword>
<dbReference type="InterPro" id="IPR013325">
    <property type="entry name" value="RNA_pol_sigma_r2"/>
</dbReference>